<dbReference type="AlphaFoldDB" id="A0A124HPW6"/>
<gene>
    <name evidence="2" type="ORF">AQJ30_33385</name>
</gene>
<accession>A0A124HPW6</accession>
<reference evidence="2 3" key="1">
    <citation type="submission" date="2015-10" db="EMBL/GenBank/DDBJ databases">
        <title>Draft genome sequence of Streptomyces longwoodensis DSM 41677, type strain for the species Streptomyces longwoodensis.</title>
        <authorList>
            <person name="Ruckert C."/>
            <person name="Winkler A."/>
            <person name="Kalinowski J."/>
            <person name="Kampfer P."/>
            <person name="Glaeser S."/>
        </authorList>
    </citation>
    <scope>NUCLEOTIDE SEQUENCE [LARGE SCALE GENOMIC DNA]</scope>
    <source>
        <strain evidence="2 3">DSM 41677</strain>
    </source>
</reference>
<dbReference type="STRING" id="68231.AQJ30_33385"/>
<dbReference type="Proteomes" id="UP000053271">
    <property type="component" value="Unassembled WGS sequence"/>
</dbReference>
<feature type="region of interest" description="Disordered" evidence="1">
    <location>
        <begin position="117"/>
        <end position="155"/>
    </location>
</feature>
<dbReference type="EMBL" id="LMWS01000051">
    <property type="protein sequence ID" value="KUN33492.1"/>
    <property type="molecule type" value="Genomic_DNA"/>
</dbReference>
<comment type="caution">
    <text evidence="2">The sequence shown here is derived from an EMBL/GenBank/DDBJ whole genome shotgun (WGS) entry which is preliminary data.</text>
</comment>
<sequence>MRVVDRDQQGAFTGGPAHHLVEGVQHAVRDVTAPDVGPGEHVVPRGLLAGLCGGVPGGRTTAGAVRQGFEQGPYGAQRRRVARRHSVCPEHPQTRCVRFEQEPVHQRRPAHAVRCVQDDQSGPAGRGVADGRGQQGEFTVTVDRWPGRPPVVGPA</sequence>
<protein>
    <submittedName>
        <fullName evidence="2">Uncharacterized protein</fullName>
    </submittedName>
</protein>
<organism evidence="2 3">
    <name type="scientific">Streptomyces longwoodensis</name>
    <dbReference type="NCBI Taxonomy" id="68231"/>
    <lineage>
        <taxon>Bacteria</taxon>
        <taxon>Bacillati</taxon>
        <taxon>Actinomycetota</taxon>
        <taxon>Actinomycetes</taxon>
        <taxon>Kitasatosporales</taxon>
        <taxon>Streptomycetaceae</taxon>
        <taxon>Streptomyces</taxon>
    </lineage>
</organism>
<evidence type="ECO:0000256" key="1">
    <source>
        <dbReference type="SAM" id="MobiDB-lite"/>
    </source>
</evidence>
<name>A0A124HPW6_9ACTN</name>
<evidence type="ECO:0000313" key="2">
    <source>
        <dbReference type="EMBL" id="KUN33492.1"/>
    </source>
</evidence>
<keyword evidence="3" id="KW-1185">Reference proteome</keyword>
<proteinExistence type="predicted"/>
<feature type="compositionally biased region" description="Gly residues" evidence="1">
    <location>
        <begin position="124"/>
        <end position="134"/>
    </location>
</feature>
<evidence type="ECO:0000313" key="3">
    <source>
        <dbReference type="Proteomes" id="UP000053271"/>
    </source>
</evidence>